<dbReference type="CDD" id="cd02696">
    <property type="entry name" value="MurNAc-LAA"/>
    <property type="match status" value="1"/>
</dbReference>
<dbReference type="GO" id="GO:0009253">
    <property type="term" value="P:peptidoglycan catabolic process"/>
    <property type="evidence" value="ECO:0007669"/>
    <property type="project" value="InterPro"/>
</dbReference>
<feature type="region of interest" description="Disordered" evidence="2">
    <location>
        <begin position="1"/>
        <end position="55"/>
    </location>
</feature>
<reference evidence="4" key="1">
    <citation type="submission" date="2018-05" db="EMBL/GenBank/DDBJ databases">
        <authorList>
            <person name="Lanie J.A."/>
            <person name="Ng W.-L."/>
            <person name="Kazmierczak K.M."/>
            <person name="Andrzejewski T.M."/>
            <person name="Davidsen T.M."/>
            <person name="Wayne K.J."/>
            <person name="Tettelin H."/>
            <person name="Glass J.I."/>
            <person name="Rusch D."/>
            <person name="Podicherti R."/>
            <person name="Tsui H.-C.T."/>
            <person name="Winkler M.E."/>
        </authorList>
    </citation>
    <scope>NUCLEOTIDE SEQUENCE</scope>
</reference>
<dbReference type="SMART" id="SM00646">
    <property type="entry name" value="Ami_3"/>
    <property type="match status" value="1"/>
</dbReference>
<feature type="region of interest" description="Disordered" evidence="2">
    <location>
        <begin position="306"/>
        <end position="326"/>
    </location>
</feature>
<protein>
    <recommendedName>
        <fullName evidence="3">MurNAc-LAA domain-containing protein</fullName>
    </recommendedName>
</protein>
<dbReference type="PANTHER" id="PTHR30404">
    <property type="entry name" value="N-ACETYLMURAMOYL-L-ALANINE AMIDASE"/>
    <property type="match status" value="1"/>
</dbReference>
<feature type="compositionally biased region" description="Pro residues" evidence="2">
    <location>
        <begin position="12"/>
        <end position="22"/>
    </location>
</feature>
<dbReference type="InterPro" id="IPR050695">
    <property type="entry name" value="N-acetylmuramoyl_amidase_3"/>
</dbReference>
<dbReference type="Gene3D" id="3.40.630.40">
    <property type="entry name" value="Zn-dependent exopeptidases"/>
    <property type="match status" value="1"/>
</dbReference>
<dbReference type="EMBL" id="UINC01001040">
    <property type="protein sequence ID" value="SUZ68709.1"/>
    <property type="molecule type" value="Genomic_DNA"/>
</dbReference>
<accession>A0A381PRN5</accession>
<dbReference type="GO" id="GO:0030288">
    <property type="term" value="C:outer membrane-bounded periplasmic space"/>
    <property type="evidence" value="ECO:0007669"/>
    <property type="project" value="TreeGrafter"/>
</dbReference>
<dbReference type="InterPro" id="IPR002508">
    <property type="entry name" value="MurNAc-LAA_cat"/>
</dbReference>
<dbReference type="Pfam" id="PF01520">
    <property type="entry name" value="Amidase_3"/>
    <property type="match status" value="1"/>
</dbReference>
<dbReference type="GO" id="GO:0008745">
    <property type="term" value="F:N-acetylmuramoyl-L-alanine amidase activity"/>
    <property type="evidence" value="ECO:0007669"/>
    <property type="project" value="InterPro"/>
</dbReference>
<dbReference type="PANTHER" id="PTHR30404:SF0">
    <property type="entry name" value="N-ACETYLMURAMOYL-L-ALANINE AMIDASE AMIC"/>
    <property type="match status" value="1"/>
</dbReference>
<sequence>TRHQQPATTTDPPIPTTSPPPAVAASDSMSTTSTEPEKTATTIIPPTTTTAAPPTTEFVAPTVAITRFGIPVRVSEVTDQSWLVIDPCGDAKEVSTAFPVRETEVVLDPGHGGKDPGARGPTGLKESELNLRVALAVSQRLQEKEIRTLLTRTGDYYIELDERVALGDAANSAALVSIHHNAPIAAASNTPGTEVFAQTGDNQSARLAGLLHEHVFEALSTIENLQWTSRWDAGALRVVNSEGADAYSLVRKPQTTNALLEIAYLASPSEGQFLATDEYVQLIAHPIATAIETFLTTDQLGTPLLNRPRVHNPSGGRRTCPTVDLE</sequence>
<gene>
    <name evidence="4" type="ORF">METZ01_LOCUS21563</name>
</gene>
<feature type="compositionally biased region" description="Low complexity" evidence="2">
    <location>
        <begin position="30"/>
        <end position="55"/>
    </location>
</feature>
<evidence type="ECO:0000313" key="4">
    <source>
        <dbReference type="EMBL" id="SUZ68709.1"/>
    </source>
</evidence>
<proteinExistence type="predicted"/>
<evidence type="ECO:0000256" key="2">
    <source>
        <dbReference type="SAM" id="MobiDB-lite"/>
    </source>
</evidence>
<dbReference type="AlphaFoldDB" id="A0A381PRN5"/>
<keyword evidence="1" id="KW-0378">Hydrolase</keyword>
<evidence type="ECO:0000259" key="3">
    <source>
        <dbReference type="SMART" id="SM00646"/>
    </source>
</evidence>
<feature type="compositionally biased region" description="Low complexity" evidence="2">
    <location>
        <begin position="1"/>
        <end position="11"/>
    </location>
</feature>
<name>A0A381PRN5_9ZZZZ</name>
<feature type="non-terminal residue" evidence="4">
    <location>
        <position position="1"/>
    </location>
</feature>
<feature type="domain" description="MurNAc-LAA" evidence="3">
    <location>
        <begin position="164"/>
        <end position="292"/>
    </location>
</feature>
<dbReference type="SUPFAM" id="SSF53187">
    <property type="entry name" value="Zn-dependent exopeptidases"/>
    <property type="match status" value="1"/>
</dbReference>
<organism evidence="4">
    <name type="scientific">marine metagenome</name>
    <dbReference type="NCBI Taxonomy" id="408172"/>
    <lineage>
        <taxon>unclassified sequences</taxon>
        <taxon>metagenomes</taxon>
        <taxon>ecological metagenomes</taxon>
    </lineage>
</organism>
<evidence type="ECO:0000256" key="1">
    <source>
        <dbReference type="ARBA" id="ARBA00022801"/>
    </source>
</evidence>